<dbReference type="GO" id="GO:0004521">
    <property type="term" value="F:RNA endonuclease activity"/>
    <property type="evidence" value="ECO:0007669"/>
    <property type="project" value="UniProtKB-UniRule"/>
</dbReference>
<keyword evidence="8 11" id="KW-0694">RNA-binding</keyword>
<dbReference type="GO" id="GO:0016787">
    <property type="term" value="F:hydrolase activity"/>
    <property type="evidence" value="ECO:0007669"/>
    <property type="project" value="UniProtKB-KW"/>
</dbReference>
<dbReference type="AlphaFoldDB" id="A0A7R9EAV4"/>
<gene>
    <name evidence="13" type="ORF">TMSB3V08_LOCUS6041</name>
</gene>
<keyword evidence="6 11" id="KW-0255">Endonuclease</keyword>
<evidence type="ECO:0000256" key="9">
    <source>
        <dbReference type="ARBA" id="ARBA00023211"/>
    </source>
</evidence>
<evidence type="ECO:0000256" key="1">
    <source>
        <dbReference type="ARBA" id="ARBA00001936"/>
    </source>
</evidence>
<keyword evidence="10" id="KW-0456">Lyase</keyword>
<sequence>MTSGVIKLDPVMLVPVNSSYSFNSLGIRVRNQPHSKRVSHRPCHPAQPVRRASLHYRPTRLWVILHSCSTSELSRTRPVLRVILHSCSTSELSRTRLVLRVILHSCSTSELSRTRPVLRVILHSCSTSELSRTRPVLRVIPHSCSTSELSRTRPVLRCMFACIEPMASSTAEQCVSEPHSVFTSNDNIEDHGALGAIPSLSQVNDQDLQTFSETLLTKDVNNAAQYITINYQSKTRSRDNIDKAPQPLLTINRKALQIPTVAKVQKLYDNYIADVSVNEQVTSPEIQEENDLLDAFLKTSVMKYTNQFLIQKKNSQKQSGTSVLCAKNCLSSEVLRCPAETKRDTKEAGYKTMAEVLVGFSSVGCLPMTLLSHLDEGEGIEATLCPVTPNTIYMTPRLKSPGLVYCKSSALDHVTTESGLVASGQKAFRNLLHELWFTLYSRGNRKVGSSAFEHVFLGELKRGEVSGMHNWIYFSHEESLKHANYMGWIKKLDFGTKGSILKLQHKWEGVIKPVGSMFVGTSPELEMALYTVCFLTRPNERCRLRMANKVFHIKTFTFNYRGKSLIGSAFPEI</sequence>
<evidence type="ECO:0000256" key="8">
    <source>
        <dbReference type="ARBA" id="ARBA00022884"/>
    </source>
</evidence>
<evidence type="ECO:0000313" key="13">
    <source>
        <dbReference type="EMBL" id="CAD7429261.1"/>
    </source>
</evidence>
<comment type="subunit">
    <text evidence="3 11">Monomer.</text>
</comment>
<evidence type="ECO:0000259" key="12">
    <source>
        <dbReference type="PROSITE" id="PS51959"/>
    </source>
</evidence>
<evidence type="ECO:0000256" key="11">
    <source>
        <dbReference type="RuleBase" id="RU367085"/>
    </source>
</evidence>
<reference evidence="13" key="1">
    <citation type="submission" date="2020-11" db="EMBL/GenBank/DDBJ databases">
        <authorList>
            <person name="Tran Van P."/>
        </authorList>
    </citation>
    <scope>NUCLEOTIDE SEQUENCE</scope>
</reference>
<organism evidence="13">
    <name type="scientific">Timema monikensis</name>
    <dbReference type="NCBI Taxonomy" id="170555"/>
    <lineage>
        <taxon>Eukaryota</taxon>
        <taxon>Metazoa</taxon>
        <taxon>Ecdysozoa</taxon>
        <taxon>Arthropoda</taxon>
        <taxon>Hexapoda</taxon>
        <taxon>Insecta</taxon>
        <taxon>Pterygota</taxon>
        <taxon>Neoptera</taxon>
        <taxon>Polyneoptera</taxon>
        <taxon>Phasmatodea</taxon>
        <taxon>Timematodea</taxon>
        <taxon>Timematoidea</taxon>
        <taxon>Timematidae</taxon>
        <taxon>Timema</taxon>
    </lineage>
</organism>
<dbReference type="GO" id="GO:0003723">
    <property type="term" value="F:RNA binding"/>
    <property type="evidence" value="ECO:0007669"/>
    <property type="project" value="UniProtKB-UniRule"/>
</dbReference>
<evidence type="ECO:0000256" key="5">
    <source>
        <dbReference type="ARBA" id="ARBA00022723"/>
    </source>
</evidence>
<dbReference type="PANTHER" id="PTHR12439">
    <property type="entry name" value="PLACENTAL PROTEIN 11-RELATED"/>
    <property type="match status" value="1"/>
</dbReference>
<keyword evidence="4 11" id="KW-0540">Nuclease</keyword>
<name>A0A7R9EAV4_9NEOP</name>
<keyword evidence="9 11" id="KW-0464">Manganese</keyword>
<dbReference type="InterPro" id="IPR037227">
    <property type="entry name" value="EndoU-like"/>
</dbReference>
<evidence type="ECO:0000256" key="10">
    <source>
        <dbReference type="ARBA" id="ARBA00023239"/>
    </source>
</evidence>
<evidence type="ECO:0000256" key="4">
    <source>
        <dbReference type="ARBA" id="ARBA00022722"/>
    </source>
</evidence>
<dbReference type="InterPro" id="IPR018998">
    <property type="entry name" value="EndoU_C"/>
</dbReference>
<dbReference type="GO" id="GO:0046872">
    <property type="term" value="F:metal ion binding"/>
    <property type="evidence" value="ECO:0007669"/>
    <property type="project" value="UniProtKB-UniRule"/>
</dbReference>
<evidence type="ECO:0000256" key="3">
    <source>
        <dbReference type="ARBA" id="ARBA00011245"/>
    </source>
</evidence>
<evidence type="ECO:0000256" key="2">
    <source>
        <dbReference type="ARBA" id="ARBA00010168"/>
    </source>
</evidence>
<proteinExistence type="inferred from homology"/>
<dbReference type="SUPFAM" id="SSF142877">
    <property type="entry name" value="EndoU-like"/>
    <property type="match status" value="2"/>
</dbReference>
<comment type="similarity">
    <text evidence="2 11">Belongs to the ENDOU family.</text>
</comment>
<evidence type="ECO:0000256" key="7">
    <source>
        <dbReference type="ARBA" id="ARBA00022801"/>
    </source>
</evidence>
<dbReference type="PANTHER" id="PTHR12439:SF42">
    <property type="entry name" value="ENDORIBONUCLEASE-RELATED"/>
    <property type="match status" value="1"/>
</dbReference>
<accession>A0A7R9EAV4</accession>
<feature type="domain" description="EndoU" evidence="12">
    <location>
        <begin position="204"/>
        <end position="573"/>
    </location>
</feature>
<keyword evidence="7 11" id="KW-0378">Hydrolase</keyword>
<keyword evidence="5 11" id="KW-0479">Metal-binding</keyword>
<dbReference type="Pfam" id="PF09412">
    <property type="entry name" value="XendoU"/>
    <property type="match status" value="2"/>
</dbReference>
<dbReference type="InterPro" id="IPR039787">
    <property type="entry name" value="ENDOU"/>
</dbReference>
<dbReference type="GO" id="GO:0016829">
    <property type="term" value="F:lyase activity"/>
    <property type="evidence" value="ECO:0007669"/>
    <property type="project" value="UniProtKB-KW"/>
</dbReference>
<evidence type="ECO:0000256" key="6">
    <source>
        <dbReference type="ARBA" id="ARBA00022759"/>
    </source>
</evidence>
<dbReference type="CDD" id="cd21159">
    <property type="entry name" value="XendoU"/>
    <property type="match status" value="1"/>
</dbReference>
<dbReference type="PROSITE" id="PS51959">
    <property type="entry name" value="ENDOU"/>
    <property type="match status" value="1"/>
</dbReference>
<dbReference type="EMBL" id="OB794016">
    <property type="protein sequence ID" value="CAD7429261.1"/>
    <property type="molecule type" value="Genomic_DNA"/>
</dbReference>
<protein>
    <recommendedName>
        <fullName evidence="12">EndoU domain-containing protein</fullName>
    </recommendedName>
</protein>
<comment type="cofactor">
    <cofactor evidence="1 11">
        <name>Mn(2+)</name>
        <dbReference type="ChEBI" id="CHEBI:29035"/>
    </cofactor>
</comment>